<keyword evidence="2" id="KW-1185">Reference proteome</keyword>
<reference evidence="1 2" key="1">
    <citation type="submission" date="2024-03" db="EMBL/GenBank/DDBJ databases">
        <title>Mouse gut bacterial collection (mGBC) of GemPharmatech.</title>
        <authorList>
            <person name="He Y."/>
            <person name="Dong L."/>
            <person name="Wu D."/>
            <person name="Gao X."/>
            <person name="Lin Z."/>
        </authorList>
    </citation>
    <scope>NUCLEOTIDE SEQUENCE [LARGE SCALE GENOMIC DNA]</scope>
    <source>
        <strain evidence="1 2">61-15</strain>
    </source>
</reference>
<accession>A0ABV4D2D5</accession>
<dbReference type="Proteomes" id="UP001565283">
    <property type="component" value="Unassembled WGS sequence"/>
</dbReference>
<comment type="caution">
    <text evidence="1">The sequence shown here is derived from an EMBL/GenBank/DDBJ whole genome shotgun (WGS) entry which is preliminary data.</text>
</comment>
<evidence type="ECO:0000313" key="1">
    <source>
        <dbReference type="EMBL" id="MEY8443320.1"/>
    </source>
</evidence>
<name>A0ABV4D2D5_9LACT</name>
<evidence type="ECO:0000313" key="2">
    <source>
        <dbReference type="Proteomes" id="UP001565283"/>
    </source>
</evidence>
<sequence length="88" mass="10301">MYSFIVTYDLNGLGKKYEDLISEIKTYPKWAHINESVWFLKSDKSCKEIRDNLLNYLDEDDSIFVAKLTGAAAWHNVMCKSQYLKDNL</sequence>
<protein>
    <submittedName>
        <fullName evidence="1">CRISPR-associated protein Cas2</fullName>
    </submittedName>
</protein>
<organism evidence="1 2">
    <name type="scientific">Lactococcus ileimucosae</name>
    <dbReference type="NCBI Taxonomy" id="2941329"/>
    <lineage>
        <taxon>Bacteria</taxon>
        <taxon>Bacillati</taxon>
        <taxon>Bacillota</taxon>
        <taxon>Bacilli</taxon>
        <taxon>Lactobacillales</taxon>
        <taxon>Streptococcaceae</taxon>
        <taxon>Lactococcus</taxon>
    </lineage>
</organism>
<proteinExistence type="predicted"/>
<dbReference type="EMBL" id="JBCLSH010000008">
    <property type="protein sequence ID" value="MEY8443320.1"/>
    <property type="molecule type" value="Genomic_DNA"/>
</dbReference>
<dbReference type="RefSeq" id="WP_369948036.1">
    <property type="nucleotide sequence ID" value="NZ_JBCLSH010000008.1"/>
</dbReference>
<gene>
    <name evidence="1" type="ORF">AALA52_03550</name>
</gene>